<proteinExistence type="inferred from homology"/>
<organism evidence="10 11">
    <name type="scientific">Bordetella genomosp. 2</name>
    <dbReference type="NCBI Taxonomy" id="1983456"/>
    <lineage>
        <taxon>Bacteria</taxon>
        <taxon>Pseudomonadati</taxon>
        <taxon>Pseudomonadota</taxon>
        <taxon>Betaproteobacteria</taxon>
        <taxon>Burkholderiales</taxon>
        <taxon>Alcaligenaceae</taxon>
        <taxon>Bordetella</taxon>
    </lineage>
</organism>
<evidence type="ECO:0000313" key="11">
    <source>
        <dbReference type="Proteomes" id="UP000215633"/>
    </source>
</evidence>
<dbReference type="PANTHER" id="PTHR42929">
    <property type="entry name" value="INNER MEMBRANE ABC TRANSPORTER PERMEASE PROTEIN YDCU-RELATED-RELATED"/>
    <property type="match status" value="1"/>
</dbReference>
<protein>
    <submittedName>
        <fullName evidence="10">ABC transporter permease</fullName>
    </submittedName>
</protein>
<comment type="similarity">
    <text evidence="2">Belongs to the binding-protein-dependent transport system permease family. CysTW subfamily.</text>
</comment>
<feature type="transmembrane region" description="Helical" evidence="8">
    <location>
        <begin position="59"/>
        <end position="88"/>
    </location>
</feature>
<dbReference type="EMBL" id="NEVT01000005">
    <property type="protein sequence ID" value="OZI78040.1"/>
    <property type="molecule type" value="Genomic_DNA"/>
</dbReference>
<keyword evidence="6 8" id="KW-1133">Transmembrane helix</keyword>
<evidence type="ECO:0000256" key="1">
    <source>
        <dbReference type="ARBA" id="ARBA00004651"/>
    </source>
</evidence>
<keyword evidence="3 8" id="KW-0813">Transport</keyword>
<reference evidence="11" key="1">
    <citation type="submission" date="2017-05" db="EMBL/GenBank/DDBJ databases">
        <title>Complete and WGS of Bordetella genogroups.</title>
        <authorList>
            <person name="Spilker T."/>
            <person name="Lipuma J."/>
        </authorList>
    </citation>
    <scope>NUCLEOTIDE SEQUENCE [LARGE SCALE GENOMIC DNA]</scope>
    <source>
        <strain evidence="11">AU8256</strain>
    </source>
</reference>
<dbReference type="SUPFAM" id="SSF161098">
    <property type="entry name" value="MetI-like"/>
    <property type="match status" value="1"/>
</dbReference>
<evidence type="ECO:0000256" key="4">
    <source>
        <dbReference type="ARBA" id="ARBA00022475"/>
    </source>
</evidence>
<feature type="domain" description="ABC transmembrane type-1" evidence="9">
    <location>
        <begin position="64"/>
        <end position="268"/>
    </location>
</feature>
<dbReference type="PROSITE" id="PS50928">
    <property type="entry name" value="ABC_TM1"/>
    <property type="match status" value="1"/>
</dbReference>
<dbReference type="Proteomes" id="UP000215633">
    <property type="component" value="Unassembled WGS sequence"/>
</dbReference>
<evidence type="ECO:0000256" key="6">
    <source>
        <dbReference type="ARBA" id="ARBA00022989"/>
    </source>
</evidence>
<feature type="transmembrane region" description="Helical" evidence="8">
    <location>
        <begin position="245"/>
        <end position="268"/>
    </location>
</feature>
<evidence type="ECO:0000256" key="2">
    <source>
        <dbReference type="ARBA" id="ARBA00007069"/>
    </source>
</evidence>
<comment type="subcellular location">
    <subcellularLocation>
        <location evidence="1 8">Cell membrane</location>
        <topology evidence="1 8">Multi-pass membrane protein</topology>
    </subcellularLocation>
</comment>
<keyword evidence="5 8" id="KW-0812">Transmembrane</keyword>
<evidence type="ECO:0000256" key="5">
    <source>
        <dbReference type="ARBA" id="ARBA00022692"/>
    </source>
</evidence>
<dbReference type="InterPro" id="IPR000515">
    <property type="entry name" value="MetI-like"/>
</dbReference>
<keyword evidence="7 8" id="KW-0472">Membrane</keyword>
<dbReference type="InterPro" id="IPR035906">
    <property type="entry name" value="MetI-like_sf"/>
</dbReference>
<feature type="transmembrane region" description="Helical" evidence="8">
    <location>
        <begin position="12"/>
        <end position="39"/>
    </location>
</feature>
<name>A0A261VWR8_9BORD</name>
<dbReference type="Pfam" id="PF00528">
    <property type="entry name" value="BPD_transp_1"/>
    <property type="match status" value="1"/>
</dbReference>
<evidence type="ECO:0000313" key="10">
    <source>
        <dbReference type="EMBL" id="OZI78040.1"/>
    </source>
</evidence>
<evidence type="ECO:0000259" key="9">
    <source>
        <dbReference type="PROSITE" id="PS50928"/>
    </source>
</evidence>
<evidence type="ECO:0000256" key="3">
    <source>
        <dbReference type="ARBA" id="ARBA00022448"/>
    </source>
</evidence>
<dbReference type="Gene3D" id="1.10.3720.10">
    <property type="entry name" value="MetI-like"/>
    <property type="match status" value="1"/>
</dbReference>
<feature type="transmembrane region" description="Helical" evidence="8">
    <location>
        <begin position="100"/>
        <end position="124"/>
    </location>
</feature>
<evidence type="ECO:0000256" key="7">
    <source>
        <dbReference type="ARBA" id="ARBA00023136"/>
    </source>
</evidence>
<dbReference type="AlphaFoldDB" id="A0A261VWR8"/>
<dbReference type="GO" id="GO:0055085">
    <property type="term" value="P:transmembrane transport"/>
    <property type="evidence" value="ECO:0007669"/>
    <property type="project" value="InterPro"/>
</dbReference>
<gene>
    <name evidence="10" type="ORF">CAL24_10090</name>
</gene>
<dbReference type="CDD" id="cd06261">
    <property type="entry name" value="TM_PBP2"/>
    <property type="match status" value="1"/>
</dbReference>
<dbReference type="GO" id="GO:0005886">
    <property type="term" value="C:plasma membrane"/>
    <property type="evidence" value="ECO:0007669"/>
    <property type="project" value="UniProtKB-SubCell"/>
</dbReference>
<feature type="transmembrane region" description="Helical" evidence="8">
    <location>
        <begin position="203"/>
        <end position="225"/>
    </location>
</feature>
<dbReference type="PANTHER" id="PTHR42929:SF5">
    <property type="entry name" value="ABC TRANSPORTER PERMEASE PROTEIN"/>
    <property type="match status" value="1"/>
</dbReference>
<comment type="caution">
    <text evidence="10">The sequence shown here is derived from an EMBL/GenBank/DDBJ whole genome shotgun (WGS) entry which is preliminary data.</text>
</comment>
<evidence type="ECO:0000256" key="8">
    <source>
        <dbReference type="RuleBase" id="RU363032"/>
    </source>
</evidence>
<accession>A0A261VWR8</accession>
<keyword evidence="4" id="KW-1003">Cell membrane</keyword>
<feature type="transmembrane region" description="Helical" evidence="8">
    <location>
        <begin position="144"/>
        <end position="169"/>
    </location>
</feature>
<dbReference type="RefSeq" id="WP_051439532.1">
    <property type="nucleotide sequence ID" value="NZ_NEVT01000005.1"/>
</dbReference>
<sequence length="282" mass="30746">MSAIPTQNPHRLRYALLLAPVVIFLVVFFVVPLGQVLLLSVSDPTWSLEHYRYLFSDGFFIGVLATTFLTALGVTLTCLLVGYPLAYAVVQIGGGFARSALVLVGLSLWVSFLVRTYAWMVILGNRGPIVRLFEFLGLEHGELLFTRFSSTLGMVHALLPLMVMTLYSVMRKIDPAYVRAARGLGATGWAAFRTVFLPLSAPAIVNGCTLVFITCLGFYVMPVLLGGPSEQMLAGLIGQQIEELLNFGEAAAMSVVLLAASLAVYAAYNRVFGLDRLWGEQQ</sequence>
<keyword evidence="11" id="KW-1185">Reference proteome</keyword>